<comment type="caution">
    <text evidence="2">The sequence shown here is derived from an EMBL/GenBank/DDBJ whole genome shotgun (WGS) entry which is preliminary data.</text>
</comment>
<reference evidence="2 3" key="1">
    <citation type="submission" date="2021-02" db="EMBL/GenBank/DDBJ databases">
        <title>Actinophytocola xerophila sp. nov., isolated from soil of cotton cropping field.</title>
        <authorList>
            <person name="Huang R."/>
            <person name="Chen X."/>
            <person name="Ge X."/>
            <person name="Liu W."/>
        </authorList>
    </citation>
    <scope>NUCLEOTIDE SEQUENCE [LARGE SCALE GENOMIC DNA]</scope>
    <source>
        <strain evidence="2 3">S1-96</strain>
    </source>
</reference>
<evidence type="ECO:0000256" key="1">
    <source>
        <dbReference type="SAM" id="MobiDB-lite"/>
    </source>
</evidence>
<dbReference type="RefSeq" id="WP_260191799.1">
    <property type="nucleotide sequence ID" value="NZ_JAFFZE010000012.1"/>
</dbReference>
<keyword evidence="3" id="KW-1185">Reference proteome</keyword>
<feature type="compositionally biased region" description="Basic and acidic residues" evidence="1">
    <location>
        <begin position="54"/>
        <end position="83"/>
    </location>
</feature>
<protein>
    <submittedName>
        <fullName evidence="2">Uncharacterized protein</fullName>
    </submittedName>
</protein>
<organism evidence="2 3">
    <name type="scientific">Actinophytocola gossypii</name>
    <dbReference type="NCBI Taxonomy" id="2812003"/>
    <lineage>
        <taxon>Bacteria</taxon>
        <taxon>Bacillati</taxon>
        <taxon>Actinomycetota</taxon>
        <taxon>Actinomycetes</taxon>
        <taxon>Pseudonocardiales</taxon>
        <taxon>Pseudonocardiaceae</taxon>
    </lineage>
</organism>
<gene>
    <name evidence="2" type="ORF">JT362_14825</name>
</gene>
<sequence>MREEYERCPQPVQVTVVAGGDGQVEAVAERLVPAEQAGPRAGEPVGQAGGEPRAGVDGEHEPDAGVAGERGEHVEEPVQGDRRPGHHQHVPLGHHGVHPE</sequence>
<proteinExistence type="predicted"/>
<feature type="region of interest" description="Disordered" evidence="1">
    <location>
        <begin position="33"/>
        <end position="100"/>
    </location>
</feature>
<evidence type="ECO:0000313" key="3">
    <source>
        <dbReference type="Proteomes" id="UP001156441"/>
    </source>
</evidence>
<accession>A0ABT2J954</accession>
<dbReference type="Proteomes" id="UP001156441">
    <property type="component" value="Unassembled WGS sequence"/>
</dbReference>
<evidence type="ECO:0000313" key="2">
    <source>
        <dbReference type="EMBL" id="MCT2584397.1"/>
    </source>
</evidence>
<name>A0ABT2J954_9PSEU</name>
<dbReference type="EMBL" id="JAFFZE010000012">
    <property type="protein sequence ID" value="MCT2584397.1"/>
    <property type="molecule type" value="Genomic_DNA"/>
</dbReference>